<accession>A0A8J2RK15</accession>
<dbReference type="GO" id="GO:0032012">
    <property type="term" value="P:regulation of ARF protein signal transduction"/>
    <property type="evidence" value="ECO:0007669"/>
    <property type="project" value="TreeGrafter"/>
</dbReference>
<dbReference type="InterPro" id="IPR001164">
    <property type="entry name" value="ArfGAP_dom"/>
</dbReference>
<dbReference type="SUPFAM" id="SSF57863">
    <property type="entry name" value="ArfGap/RecO-like zinc finger"/>
    <property type="match status" value="1"/>
</dbReference>
<feature type="region of interest" description="Disordered" evidence="6">
    <location>
        <begin position="314"/>
        <end position="353"/>
    </location>
</feature>
<reference evidence="8" key="1">
    <citation type="submission" date="2021-11" db="EMBL/GenBank/DDBJ databases">
        <authorList>
            <person name="Schell T."/>
        </authorList>
    </citation>
    <scope>NUCLEOTIDE SEQUENCE</scope>
    <source>
        <strain evidence="8">M5</strain>
    </source>
</reference>
<organism evidence="8 9">
    <name type="scientific">Daphnia galeata</name>
    <dbReference type="NCBI Taxonomy" id="27404"/>
    <lineage>
        <taxon>Eukaryota</taxon>
        <taxon>Metazoa</taxon>
        <taxon>Ecdysozoa</taxon>
        <taxon>Arthropoda</taxon>
        <taxon>Crustacea</taxon>
        <taxon>Branchiopoda</taxon>
        <taxon>Diplostraca</taxon>
        <taxon>Cladocera</taxon>
        <taxon>Anomopoda</taxon>
        <taxon>Daphniidae</taxon>
        <taxon>Daphnia</taxon>
    </lineage>
</organism>
<evidence type="ECO:0000256" key="1">
    <source>
        <dbReference type="ARBA" id="ARBA00022468"/>
    </source>
</evidence>
<evidence type="ECO:0000256" key="3">
    <source>
        <dbReference type="ARBA" id="ARBA00022771"/>
    </source>
</evidence>
<dbReference type="GO" id="GO:0008270">
    <property type="term" value="F:zinc ion binding"/>
    <property type="evidence" value="ECO:0007669"/>
    <property type="project" value="UniProtKB-KW"/>
</dbReference>
<dbReference type="PANTHER" id="PTHR46395:SF1">
    <property type="entry name" value="ADP-RIBOSYLATION FACTOR GTPASE-ACTIVATING PROTEIN 1"/>
    <property type="match status" value="1"/>
</dbReference>
<dbReference type="Proteomes" id="UP000789390">
    <property type="component" value="Unassembled WGS sequence"/>
</dbReference>
<gene>
    <name evidence="8" type="ORF">DGAL_LOCUS6644</name>
</gene>
<dbReference type="InterPro" id="IPR037278">
    <property type="entry name" value="ARFGAP/RecO"/>
</dbReference>
<name>A0A8J2RK15_9CRUS</name>
<dbReference type="InterPro" id="IPR038508">
    <property type="entry name" value="ArfGAP_dom_sf"/>
</dbReference>
<evidence type="ECO:0000256" key="4">
    <source>
        <dbReference type="ARBA" id="ARBA00022833"/>
    </source>
</evidence>
<dbReference type="AlphaFoldDB" id="A0A8J2RK15"/>
<feature type="domain" description="Arf-GAP" evidence="7">
    <location>
        <begin position="7"/>
        <end position="124"/>
    </location>
</feature>
<keyword evidence="3 5" id="KW-0863">Zinc-finger</keyword>
<dbReference type="FunFam" id="1.10.220.150:FF:000014">
    <property type="entry name" value="ADP-ribosylation factor GTPase-activating protein"/>
    <property type="match status" value="1"/>
</dbReference>
<dbReference type="Pfam" id="PF01412">
    <property type="entry name" value="ArfGap"/>
    <property type="match status" value="1"/>
</dbReference>
<feature type="compositionally biased region" description="Polar residues" evidence="6">
    <location>
        <begin position="145"/>
        <end position="168"/>
    </location>
</feature>
<sequence length="419" mass="45909">MASPRTRRVLQEIRPKDENSICFECSVHNPQWASVTYGIWICLECSGKHRGLGVHLSFVRSITMDKWKDIELEKMKVGGNLNARLFFETQTDWNPSMPLGHRYNTRAAALYRDKISALAAGRSWDIETSGAKNYQASNFSRSSSVYNAGSQMESKTNQNLPSSSSTPNLDADLHPYPESSFGSAGGYQNFKDQKEAFFSKKQLENCGRPDNLPPSQGGKYSGFGNSAYLPSKNSTTEVYDSLASGWSMFSVGASKLAESALKFGEIASQKVVQVSETVGEKVKEGRLLDDVASSVTSVASKVTEISRKGWANVTSTRSDYDEPPRVSSERSSLLSGNTIGGYTPFSPSDQDNFSSSASAIHGFKADSTYEYSQSSGHVEDSGEWVWSNAVSSSNRSESKNIIQTPRNSSDNGDNFLIDF</sequence>
<proteinExistence type="predicted"/>
<dbReference type="GO" id="GO:0030100">
    <property type="term" value="P:regulation of endocytosis"/>
    <property type="evidence" value="ECO:0007669"/>
    <property type="project" value="TreeGrafter"/>
</dbReference>
<dbReference type="PRINTS" id="PR00405">
    <property type="entry name" value="REVINTRACTNG"/>
</dbReference>
<evidence type="ECO:0000259" key="7">
    <source>
        <dbReference type="PROSITE" id="PS50115"/>
    </source>
</evidence>
<feature type="compositionally biased region" description="Basic and acidic residues" evidence="6">
    <location>
        <begin position="318"/>
        <end position="328"/>
    </location>
</feature>
<evidence type="ECO:0000256" key="5">
    <source>
        <dbReference type="PROSITE-ProRule" id="PRU00288"/>
    </source>
</evidence>
<evidence type="ECO:0000313" key="8">
    <source>
        <dbReference type="EMBL" id="CAH0103935.1"/>
    </source>
</evidence>
<evidence type="ECO:0000256" key="2">
    <source>
        <dbReference type="ARBA" id="ARBA00022723"/>
    </source>
</evidence>
<keyword evidence="2" id="KW-0479">Metal-binding</keyword>
<dbReference type="GO" id="GO:0005096">
    <property type="term" value="F:GTPase activator activity"/>
    <property type="evidence" value="ECO:0007669"/>
    <property type="project" value="UniProtKB-KW"/>
</dbReference>
<dbReference type="PROSITE" id="PS50115">
    <property type="entry name" value="ARFGAP"/>
    <property type="match status" value="1"/>
</dbReference>
<keyword evidence="4" id="KW-0862">Zinc</keyword>
<keyword evidence="1" id="KW-0343">GTPase activation</keyword>
<feature type="compositionally biased region" description="Polar residues" evidence="6">
    <location>
        <begin position="399"/>
        <end position="412"/>
    </location>
</feature>
<dbReference type="SMART" id="SM00105">
    <property type="entry name" value="ArfGap"/>
    <property type="match status" value="1"/>
</dbReference>
<dbReference type="CDD" id="cd08830">
    <property type="entry name" value="ArfGap_ArfGap1"/>
    <property type="match status" value="1"/>
</dbReference>
<feature type="region of interest" description="Disordered" evidence="6">
    <location>
        <begin position="145"/>
        <end position="177"/>
    </location>
</feature>
<dbReference type="GO" id="GO:0000139">
    <property type="term" value="C:Golgi membrane"/>
    <property type="evidence" value="ECO:0007669"/>
    <property type="project" value="TreeGrafter"/>
</dbReference>
<evidence type="ECO:0000313" key="9">
    <source>
        <dbReference type="Proteomes" id="UP000789390"/>
    </source>
</evidence>
<evidence type="ECO:0000256" key="6">
    <source>
        <dbReference type="SAM" id="MobiDB-lite"/>
    </source>
</evidence>
<dbReference type="EMBL" id="CAKKLH010000122">
    <property type="protein sequence ID" value="CAH0103935.1"/>
    <property type="molecule type" value="Genomic_DNA"/>
</dbReference>
<dbReference type="Gene3D" id="1.10.220.150">
    <property type="entry name" value="Arf GTPase activating protein"/>
    <property type="match status" value="1"/>
</dbReference>
<dbReference type="OrthoDB" id="983479at2759"/>
<keyword evidence="9" id="KW-1185">Reference proteome</keyword>
<protein>
    <recommendedName>
        <fullName evidence="7">Arf-GAP domain-containing protein</fullName>
    </recommendedName>
</protein>
<feature type="region of interest" description="Disordered" evidence="6">
    <location>
        <begin position="391"/>
        <end position="419"/>
    </location>
</feature>
<comment type="caution">
    <text evidence="8">The sequence shown here is derived from an EMBL/GenBank/DDBJ whole genome shotgun (WGS) entry which is preliminary data.</text>
</comment>
<dbReference type="PANTHER" id="PTHR46395">
    <property type="entry name" value="ADP-RIBOSYLATION FACTOR GTPASE-ACTIVATING PROTEIN 1"/>
    <property type="match status" value="1"/>
</dbReference>